<evidence type="ECO:0000313" key="3">
    <source>
        <dbReference type="EMBL" id="KAJ1685389.1"/>
    </source>
</evidence>
<dbReference type="EMBL" id="JAMQYH010000005">
    <property type="protein sequence ID" value="KAJ1685389.1"/>
    <property type="molecule type" value="Genomic_DNA"/>
</dbReference>
<dbReference type="InterPro" id="IPR001810">
    <property type="entry name" value="F-box_dom"/>
</dbReference>
<sequence>MRGKINDCYFGVFHMAMQKIRSKGALLGKRDLEPFCKIDRKAGDRVSLMESSNHQKQPNRESSTEDIPKSQTPYSEGFPLPNEITCDILSRLSVPTVLLCRSVCKIWSHLTRTDTFIHQHLRNFGENETDHGFINMRRDFYEYTLEYSSKGHSRSVKIDEKTPEPYWVSNNCHGLVCAYNEDICNVTILIINPAVDDTFVELPDVGITKGKVLNVCLCYDDQTNKYKVVRFYCPSDGKGTGIEVLTLGDSTWRQLGEVPTLFRGSTPQCLGGAMHWLTYEDKIFFFKTAEETFGLIECPVGDADDDDIIMRMRKDINLTVYEGCLCIVRTHWHPWKLSFFVMKDYVNHVWIEHVIDVMKIDETPFSNNAGFDHCCKLEPFQMQNGKLLLEKEDDLFRSCSDKKLIYYYNPKTECFENHDGTPRMGYQYKESFVSARRICKENY</sequence>
<evidence type="ECO:0000313" key="4">
    <source>
        <dbReference type="Proteomes" id="UP001151287"/>
    </source>
</evidence>
<dbReference type="PANTHER" id="PTHR31672">
    <property type="entry name" value="BNACNNG10540D PROTEIN"/>
    <property type="match status" value="1"/>
</dbReference>
<dbReference type="Proteomes" id="UP001151287">
    <property type="component" value="Unassembled WGS sequence"/>
</dbReference>
<gene>
    <name evidence="3" type="ORF">LUZ63_016779</name>
</gene>
<comment type="caution">
    <text evidence="3">The sequence shown here is derived from an EMBL/GenBank/DDBJ whole genome shotgun (WGS) entry which is preliminary data.</text>
</comment>
<name>A0A9P9ZAI5_9POAL</name>
<dbReference type="Gene3D" id="1.20.1280.50">
    <property type="match status" value="1"/>
</dbReference>
<feature type="compositionally biased region" description="Basic and acidic residues" evidence="1">
    <location>
        <begin position="58"/>
        <end position="68"/>
    </location>
</feature>
<protein>
    <recommendedName>
        <fullName evidence="2">F-box domain-containing protein</fullName>
    </recommendedName>
</protein>
<dbReference type="InterPro" id="IPR017451">
    <property type="entry name" value="F-box-assoc_interact_dom"/>
</dbReference>
<dbReference type="SMART" id="SM00256">
    <property type="entry name" value="FBOX"/>
    <property type="match status" value="1"/>
</dbReference>
<organism evidence="3 4">
    <name type="scientific">Rhynchospora breviuscula</name>
    <dbReference type="NCBI Taxonomy" id="2022672"/>
    <lineage>
        <taxon>Eukaryota</taxon>
        <taxon>Viridiplantae</taxon>
        <taxon>Streptophyta</taxon>
        <taxon>Embryophyta</taxon>
        <taxon>Tracheophyta</taxon>
        <taxon>Spermatophyta</taxon>
        <taxon>Magnoliopsida</taxon>
        <taxon>Liliopsida</taxon>
        <taxon>Poales</taxon>
        <taxon>Cyperaceae</taxon>
        <taxon>Cyperoideae</taxon>
        <taxon>Rhynchosporeae</taxon>
        <taxon>Rhynchospora</taxon>
    </lineage>
</organism>
<evidence type="ECO:0000256" key="1">
    <source>
        <dbReference type="SAM" id="MobiDB-lite"/>
    </source>
</evidence>
<reference evidence="3" key="1">
    <citation type="journal article" date="2022" name="Cell">
        <title>Repeat-based holocentromeres influence genome architecture and karyotype evolution.</title>
        <authorList>
            <person name="Hofstatter P.G."/>
            <person name="Thangavel G."/>
            <person name="Lux T."/>
            <person name="Neumann P."/>
            <person name="Vondrak T."/>
            <person name="Novak P."/>
            <person name="Zhang M."/>
            <person name="Costa L."/>
            <person name="Castellani M."/>
            <person name="Scott A."/>
            <person name="Toegelov H."/>
            <person name="Fuchs J."/>
            <person name="Mata-Sucre Y."/>
            <person name="Dias Y."/>
            <person name="Vanzela A.L.L."/>
            <person name="Huettel B."/>
            <person name="Almeida C.C.S."/>
            <person name="Simkova H."/>
            <person name="Souza G."/>
            <person name="Pedrosa-Harand A."/>
            <person name="Macas J."/>
            <person name="Mayer K.F.X."/>
            <person name="Houben A."/>
            <person name="Marques A."/>
        </authorList>
    </citation>
    <scope>NUCLEOTIDE SEQUENCE</scope>
    <source>
        <strain evidence="3">RhyBre1mFocal</strain>
    </source>
</reference>
<dbReference type="Pfam" id="PF08268">
    <property type="entry name" value="FBA_3"/>
    <property type="match status" value="1"/>
</dbReference>
<proteinExistence type="predicted"/>
<dbReference type="AlphaFoldDB" id="A0A9P9ZAI5"/>
<dbReference type="InterPro" id="IPR050796">
    <property type="entry name" value="SCF_F-box_component"/>
</dbReference>
<feature type="domain" description="F-box" evidence="2">
    <location>
        <begin position="80"/>
        <end position="120"/>
    </location>
</feature>
<dbReference type="Pfam" id="PF12937">
    <property type="entry name" value="F-box-like"/>
    <property type="match status" value="1"/>
</dbReference>
<dbReference type="InterPro" id="IPR013187">
    <property type="entry name" value="F-box-assoc_dom_typ3"/>
</dbReference>
<dbReference type="InterPro" id="IPR036047">
    <property type="entry name" value="F-box-like_dom_sf"/>
</dbReference>
<dbReference type="PANTHER" id="PTHR31672:SF13">
    <property type="entry name" value="F-BOX PROTEIN CPR30-LIKE"/>
    <property type="match status" value="1"/>
</dbReference>
<dbReference type="NCBIfam" id="TIGR01640">
    <property type="entry name" value="F_box_assoc_1"/>
    <property type="match status" value="1"/>
</dbReference>
<keyword evidence="4" id="KW-1185">Reference proteome</keyword>
<accession>A0A9P9ZAI5</accession>
<feature type="region of interest" description="Disordered" evidence="1">
    <location>
        <begin position="46"/>
        <end position="78"/>
    </location>
</feature>
<dbReference type="SUPFAM" id="SSF81383">
    <property type="entry name" value="F-box domain"/>
    <property type="match status" value="1"/>
</dbReference>
<evidence type="ECO:0000259" key="2">
    <source>
        <dbReference type="SMART" id="SM00256"/>
    </source>
</evidence>
<dbReference type="OrthoDB" id="669306at2759"/>